<evidence type="ECO:0000313" key="1">
    <source>
        <dbReference type="EMBL" id="KAF9440030.1"/>
    </source>
</evidence>
<proteinExistence type="predicted"/>
<dbReference type="OrthoDB" id="1562405at2759"/>
<organism evidence="1 2">
    <name type="scientific">Macrolepiota fuliginosa MF-IS2</name>
    <dbReference type="NCBI Taxonomy" id="1400762"/>
    <lineage>
        <taxon>Eukaryota</taxon>
        <taxon>Fungi</taxon>
        <taxon>Dikarya</taxon>
        <taxon>Basidiomycota</taxon>
        <taxon>Agaricomycotina</taxon>
        <taxon>Agaricomycetes</taxon>
        <taxon>Agaricomycetidae</taxon>
        <taxon>Agaricales</taxon>
        <taxon>Agaricineae</taxon>
        <taxon>Agaricaceae</taxon>
        <taxon>Macrolepiota</taxon>
    </lineage>
</organism>
<name>A0A9P5WYD5_9AGAR</name>
<dbReference type="Proteomes" id="UP000807342">
    <property type="component" value="Unassembled WGS sequence"/>
</dbReference>
<protein>
    <submittedName>
        <fullName evidence="1">Uncharacterized protein</fullName>
    </submittedName>
</protein>
<keyword evidence="2" id="KW-1185">Reference proteome</keyword>
<comment type="caution">
    <text evidence="1">The sequence shown here is derived from an EMBL/GenBank/DDBJ whole genome shotgun (WGS) entry which is preliminary data.</text>
</comment>
<reference evidence="1" key="1">
    <citation type="submission" date="2020-11" db="EMBL/GenBank/DDBJ databases">
        <authorList>
            <consortium name="DOE Joint Genome Institute"/>
            <person name="Ahrendt S."/>
            <person name="Riley R."/>
            <person name="Andreopoulos W."/>
            <person name="Labutti K."/>
            <person name="Pangilinan J."/>
            <person name="Ruiz-Duenas F.J."/>
            <person name="Barrasa J.M."/>
            <person name="Sanchez-Garcia M."/>
            <person name="Camarero S."/>
            <person name="Miyauchi S."/>
            <person name="Serrano A."/>
            <person name="Linde D."/>
            <person name="Babiker R."/>
            <person name="Drula E."/>
            <person name="Ayuso-Fernandez I."/>
            <person name="Pacheco R."/>
            <person name="Padilla G."/>
            <person name="Ferreira P."/>
            <person name="Barriuso J."/>
            <person name="Kellner H."/>
            <person name="Castanera R."/>
            <person name="Alfaro M."/>
            <person name="Ramirez L."/>
            <person name="Pisabarro A.G."/>
            <person name="Kuo A."/>
            <person name="Tritt A."/>
            <person name="Lipzen A."/>
            <person name="He G."/>
            <person name="Yan M."/>
            <person name="Ng V."/>
            <person name="Cullen D."/>
            <person name="Martin F."/>
            <person name="Rosso M.-N."/>
            <person name="Henrissat B."/>
            <person name="Hibbett D."/>
            <person name="Martinez A.T."/>
            <person name="Grigoriev I.V."/>
        </authorList>
    </citation>
    <scope>NUCLEOTIDE SEQUENCE</scope>
    <source>
        <strain evidence="1">MF-IS2</strain>
    </source>
</reference>
<evidence type="ECO:0000313" key="2">
    <source>
        <dbReference type="Proteomes" id="UP000807342"/>
    </source>
</evidence>
<dbReference type="AlphaFoldDB" id="A0A9P5WYD5"/>
<gene>
    <name evidence="1" type="ORF">P691DRAFT_768412</name>
</gene>
<dbReference type="EMBL" id="MU152980">
    <property type="protein sequence ID" value="KAF9440030.1"/>
    <property type="molecule type" value="Genomic_DNA"/>
</dbReference>
<sequence length="498" mass="55539">MHSATKLSKELLPMMPSSLKSSGEAEGIITPLPSIMKCSRSSTIFSTGFLPISPATFSLEGRSLSPTVSTSPFLKVFSSSISPRGRIFAQPYQKLKDHEYKSLLSTINNVTIQVSSTSLSFSSSTSMSIFYKTAINGFCADFHPSTSTTGPLHSQWLGCMMKQEGVDAETYGLQLCFTTVVFEQHKQNDVFPLVTLGSLNFQVVAFQWPSPWLTLSMFMKNDLNAPFVATSLKIQGIDLTDHLDDLQDLLEQWVTKPKAAVTTPKKSLLAKLYGLQLPCCSIQMHCGVVCARMICENSNQQTSSMLEMRMNGFSFSTNANYDLPSDTTFQLLPLNHAHWMGLFSFSLDPVLIHVHSGWASSPQESTQPLLFSDATHKARLNKLETLLFTYDFTDLCEAADVAASLQEGKGLEELNYLFDAISLVEQMDQKSALLVCVSSSVWMEILLKHDEPVNHPLHKRNLFLLAKIFNISLHPLKLQIDAKVVCQIMEYLWPDRHH</sequence>
<accession>A0A9P5WYD5</accession>